<comment type="caution">
    <text evidence="13">The sequence shown here is derived from an EMBL/GenBank/DDBJ whole genome shotgun (WGS) entry which is preliminary data.</text>
</comment>
<evidence type="ECO:0000256" key="5">
    <source>
        <dbReference type="ARBA" id="ARBA00022771"/>
    </source>
</evidence>
<organism evidence="13 14">
    <name type="scientific">Ophiocordyceps camponoti-floridani</name>
    <dbReference type="NCBI Taxonomy" id="2030778"/>
    <lineage>
        <taxon>Eukaryota</taxon>
        <taxon>Fungi</taxon>
        <taxon>Dikarya</taxon>
        <taxon>Ascomycota</taxon>
        <taxon>Pezizomycotina</taxon>
        <taxon>Sordariomycetes</taxon>
        <taxon>Hypocreomycetidae</taxon>
        <taxon>Hypocreales</taxon>
        <taxon>Ophiocordycipitaceae</taxon>
        <taxon>Ophiocordyceps</taxon>
    </lineage>
</organism>
<keyword evidence="3" id="KW-0479">Metal-binding</keyword>
<feature type="compositionally biased region" description="Basic and acidic residues" evidence="10">
    <location>
        <begin position="1"/>
        <end position="14"/>
    </location>
</feature>
<dbReference type="CDD" id="cd20335">
    <property type="entry name" value="BRcat_RBR"/>
    <property type="match status" value="1"/>
</dbReference>
<evidence type="ECO:0000256" key="2">
    <source>
        <dbReference type="ARBA" id="ARBA00022679"/>
    </source>
</evidence>
<feature type="compositionally biased region" description="Low complexity" evidence="10">
    <location>
        <begin position="1575"/>
        <end position="1586"/>
    </location>
</feature>
<keyword evidence="8" id="KW-0443">Lipid metabolism</keyword>
<evidence type="ECO:0000256" key="10">
    <source>
        <dbReference type="SAM" id="MobiDB-lite"/>
    </source>
</evidence>
<keyword evidence="14" id="KW-1185">Reference proteome</keyword>
<dbReference type="InterPro" id="IPR013083">
    <property type="entry name" value="Znf_RING/FYVE/PHD"/>
</dbReference>
<evidence type="ECO:0000259" key="11">
    <source>
        <dbReference type="PROSITE" id="PS50089"/>
    </source>
</evidence>
<dbReference type="InterPro" id="IPR017907">
    <property type="entry name" value="Znf_RING_CS"/>
</dbReference>
<dbReference type="Pfam" id="PF05057">
    <property type="entry name" value="DUF676"/>
    <property type="match status" value="2"/>
</dbReference>
<feature type="compositionally biased region" description="Basic and acidic residues" evidence="10">
    <location>
        <begin position="230"/>
        <end position="241"/>
    </location>
</feature>
<feature type="region of interest" description="Disordered" evidence="10">
    <location>
        <begin position="1514"/>
        <end position="1586"/>
    </location>
</feature>
<proteinExistence type="inferred from homology"/>
<protein>
    <submittedName>
        <fullName evidence="13">Lipase/serine esterase</fullName>
    </submittedName>
</protein>
<feature type="compositionally biased region" description="Basic and acidic residues" evidence="10">
    <location>
        <begin position="1703"/>
        <end position="1723"/>
    </location>
</feature>
<dbReference type="Gene3D" id="3.30.40.10">
    <property type="entry name" value="Zinc/RING finger domain, C3HC4 (zinc finger)"/>
    <property type="match status" value="1"/>
</dbReference>
<gene>
    <name evidence="13" type="ORF">GQ602_002732</name>
</gene>
<dbReference type="Pfam" id="PF01485">
    <property type="entry name" value="IBR"/>
    <property type="match status" value="2"/>
</dbReference>
<evidence type="ECO:0000259" key="12">
    <source>
        <dbReference type="PROSITE" id="PS51873"/>
    </source>
</evidence>
<evidence type="ECO:0000256" key="7">
    <source>
        <dbReference type="ARBA" id="ARBA00022833"/>
    </source>
</evidence>
<feature type="region of interest" description="Disordered" evidence="10">
    <location>
        <begin position="1647"/>
        <end position="1797"/>
    </location>
</feature>
<feature type="compositionally biased region" description="Acidic residues" evidence="10">
    <location>
        <begin position="131"/>
        <end position="151"/>
    </location>
</feature>
<feature type="region of interest" description="Disordered" evidence="10">
    <location>
        <begin position="1037"/>
        <end position="1074"/>
    </location>
</feature>
<feature type="region of interest" description="Disordered" evidence="10">
    <location>
        <begin position="1339"/>
        <end position="1400"/>
    </location>
</feature>
<feature type="compositionally biased region" description="Basic residues" evidence="10">
    <location>
        <begin position="49"/>
        <end position="59"/>
    </location>
</feature>
<feature type="compositionally biased region" description="Basic residues" evidence="10">
    <location>
        <begin position="173"/>
        <end position="183"/>
    </location>
</feature>
<name>A0A8H4QAY7_9HYPO</name>
<dbReference type="PROSITE" id="PS51873">
    <property type="entry name" value="TRIAD"/>
    <property type="match status" value="1"/>
</dbReference>
<feature type="region of interest" description="Disordered" evidence="10">
    <location>
        <begin position="1446"/>
        <end position="1465"/>
    </location>
</feature>
<sequence>MSPDSHRDTDDAHGRSGRRRRYRSGAVDWQSTTLPRLDLSPHPPEGRVHSHGRRTRRRSRSSEPRLLDVPMPPPPPLARSSMEAYRRPEHWMAYDDRRDRVGGRRHSERRRSPPDFAPRDPGHASTHGAGDDEEQDDDDRIEVVELVEDDAVSSRHRSGRHSSRDEYMLSSAGRHRHGRHRRPWHGDDYTTGVYRRHSFSPPAREDSRNVDRSESSRLGSRHQQVIDIIEDSRPPISSKRDILKRRDRSADAAENRQDRPRASSRGRAGSLSGGPSGILGSIFGSPPSRRASVETIVKEPREARRLECVICLGDVPRSKAARLKCGHAMCRACLERSFKLSLTDPQHMPPRCCTQEHIPLKHVDRILDDGFKRTWNRKFAEFSTKNRLYCPSRRCGEWIKPDAMRRENGVKMARCDRCRTKVCALCNGKWHGGGECPRDEETARLLAQAQEKGWKRCFRCQAVVELKEGCNHMTCRCGAEFCMICGVKWKGCECPWFNDADMAGQRDVPVPQIRGDLHDIFEGEGPPVPAELRSQQHPVTMTLPTRPRPRGYDEEKLLRRLQGQRSAEAAQYGDVAFDTMGGIGDIHGIGNAAGHLMNEDYRSSGRFPMARDPVTPTAKHRANESRRRAGSMERRLADRLSETRPGSGMRTRAGPVTGTIRAVTEAMTARASDELYDHRRPRAMRTERLVGGRISRHYEDEAAVHAPWGRDRREETPLSSDMAGPIPGFHLRSPFPWIVSEHDEGSRAAPNAPSLASRLSHPPGSTMLLLHQVGSVKIGDVVRYTVSYTPSRDRILPAPEKLHVRIRNTSTIVRRAAFVRGPYTLSVAAYPAGFDPNAKFENPRRYGVPVFEPMLKAGGSWECELVVPDDIRQTAGAGDSSSEAASWVIEVASQVIFSTSVAVGYELVVARDAKSLNLTTAVSLGQSQLPLPGRVSDYQQGIGTKDGSNHQPRGVFSRAVHLKVEDTATLWNTPRLPGGVSAEEAVEKTDEAETKTRRKSKVHLVVLTHGLHSNLGADMLYLKESIDAAAKQAKQDARARRRAGRGSADDADDDETDDDDDDDDDEQVIVRGYSGNATKTERGIKYLGKRLARYVLSMTYPDQPLLPIGKGSYEGFTQGANGHARRQSDGKHESVHPPERAFRISSISFIGHSLGGLVQMYAVAYIQKHSPQFFDLIRPINFIALATPFLGLSNENPLYVRFALDFGLVGRSGQDMGLTWRAPTIARSGWGAIVSNLGESAHRKVYGDTVPESKPLLRILPTGPAHTALNKFRNRTLYSNVVNDGIVPLRTSCLLFLDWQGLGRVEKARRDAGLVQTVVGFGWAELTGANMLVSRPRQLSATPEAGLQTDSGASTPRGAMLQVPQPSDEATDEDDRASLASYHGQASSSSPSSSPTNAQAGPLAGFFKLFQGSASSEPAREKDLSQKQKMILRRGQTMPLDQAMVEASDESSSTTTTNKVTAGDSLDDGQVGVMVKAPPRTTFFESAGDLLNPILPDVEYLVDPTKRPRAIFHDRIYHPSDIPPPPAKRRQPSNLMRRKRASASSGTTSPVNNNNNNHHQEDSDGPHQEATNNNSSPSSSSSAAAAAEVVRVEEKIARGYHRDLSWRKVLVKLEPDAHNNILVRRMFPNAFGWPVIKHLVDAHFSHVPDSPDQEAGTDKAAGGERALDISKSPDEHGVETVDSNEARDELRDLMAPSSPTRGLAERPGVERADSVTWSERDWVDTDAESEGEADRKKKDAGLPLSQQQQQSSSPPGATSEGEEGRDTKSTSWNWTEKIVGKGAKGRSRSPRAQQSGS</sequence>
<feature type="compositionally biased region" description="Basic and acidic residues" evidence="10">
    <location>
        <begin position="84"/>
        <end position="102"/>
    </location>
</feature>
<evidence type="ECO:0000313" key="14">
    <source>
        <dbReference type="Proteomes" id="UP000562929"/>
    </source>
</evidence>
<feature type="region of interest" description="Disordered" evidence="10">
    <location>
        <begin position="1"/>
        <end position="296"/>
    </location>
</feature>
<dbReference type="Proteomes" id="UP000562929">
    <property type="component" value="Unassembled WGS sequence"/>
</dbReference>
<feature type="compositionally biased region" description="Basic and acidic residues" evidence="10">
    <location>
        <begin position="985"/>
        <end position="995"/>
    </location>
</feature>
<dbReference type="GO" id="GO:0008270">
    <property type="term" value="F:zinc ion binding"/>
    <property type="evidence" value="ECO:0007669"/>
    <property type="project" value="UniProtKB-KW"/>
</dbReference>
<evidence type="ECO:0000256" key="3">
    <source>
        <dbReference type="ARBA" id="ARBA00022723"/>
    </source>
</evidence>
<feature type="compositionally biased region" description="Basic and acidic residues" evidence="10">
    <location>
        <begin position="203"/>
        <end position="215"/>
    </location>
</feature>
<dbReference type="SUPFAM" id="SSF57850">
    <property type="entry name" value="RING/U-box"/>
    <property type="match status" value="3"/>
</dbReference>
<reference evidence="13 14" key="1">
    <citation type="journal article" date="2020" name="G3 (Bethesda)">
        <title>Genetic Underpinnings of Host Manipulation by Ophiocordyceps as Revealed by Comparative Transcriptomics.</title>
        <authorList>
            <person name="Will I."/>
            <person name="Das B."/>
            <person name="Trinh T."/>
            <person name="Brachmann A."/>
            <person name="Ohm R.A."/>
            <person name="de Bekker C."/>
        </authorList>
    </citation>
    <scope>NUCLEOTIDE SEQUENCE [LARGE SCALE GENOMIC DNA]</scope>
    <source>
        <strain evidence="13 14">EC05</strain>
    </source>
</reference>
<evidence type="ECO:0000313" key="13">
    <source>
        <dbReference type="EMBL" id="KAF4592433.1"/>
    </source>
</evidence>
<feature type="domain" description="RING-type" evidence="11">
    <location>
        <begin position="308"/>
        <end position="352"/>
    </location>
</feature>
<dbReference type="GO" id="GO:0016740">
    <property type="term" value="F:transferase activity"/>
    <property type="evidence" value="ECO:0007669"/>
    <property type="project" value="UniProtKB-KW"/>
</dbReference>
<keyword evidence="6" id="KW-0833">Ubl conjugation pathway</keyword>
<dbReference type="InterPro" id="IPR002867">
    <property type="entry name" value="IBR_dom"/>
</dbReference>
<feature type="compositionally biased region" description="Basic and acidic residues" evidence="10">
    <location>
        <begin position="621"/>
        <end position="642"/>
    </location>
</feature>
<dbReference type="PANTHER" id="PTHR12482">
    <property type="entry name" value="LIPASE ROG1-RELATED-RELATED"/>
    <property type="match status" value="1"/>
</dbReference>
<dbReference type="InterPro" id="IPR029058">
    <property type="entry name" value="AB_hydrolase_fold"/>
</dbReference>
<feature type="compositionally biased region" description="Basic and acidic residues" evidence="10">
    <location>
        <begin position="1558"/>
        <end position="1567"/>
    </location>
</feature>
<evidence type="ECO:0000256" key="4">
    <source>
        <dbReference type="ARBA" id="ARBA00022737"/>
    </source>
</evidence>
<evidence type="ECO:0000256" key="8">
    <source>
        <dbReference type="ARBA" id="ARBA00022963"/>
    </source>
</evidence>
<feature type="compositionally biased region" description="Basic and acidic residues" evidence="10">
    <location>
        <begin position="1661"/>
        <end position="1692"/>
    </location>
</feature>
<dbReference type="PANTHER" id="PTHR12482:SF62">
    <property type="entry name" value="LIPASE ROG1-RELATED"/>
    <property type="match status" value="1"/>
</dbReference>
<dbReference type="GO" id="GO:0016042">
    <property type="term" value="P:lipid catabolic process"/>
    <property type="evidence" value="ECO:0007669"/>
    <property type="project" value="UniProtKB-KW"/>
</dbReference>
<dbReference type="CDD" id="cd22584">
    <property type="entry name" value="Rcat_RBR_unk"/>
    <property type="match status" value="1"/>
</dbReference>
<dbReference type="PROSITE" id="PS50089">
    <property type="entry name" value="ZF_RING_2"/>
    <property type="match status" value="1"/>
</dbReference>
<dbReference type="GO" id="GO:0047372">
    <property type="term" value="F:monoacylglycerol lipase activity"/>
    <property type="evidence" value="ECO:0007669"/>
    <property type="project" value="TreeGrafter"/>
</dbReference>
<comment type="similarity">
    <text evidence="1">Belongs to the putative lipase ROG1 family.</text>
</comment>
<dbReference type="InterPro" id="IPR001841">
    <property type="entry name" value="Znf_RING"/>
</dbReference>
<feature type="region of interest" description="Disordered" evidence="10">
    <location>
        <begin position="607"/>
        <end position="654"/>
    </location>
</feature>
<dbReference type="OrthoDB" id="5368485at2759"/>
<feature type="compositionally biased region" description="Low complexity" evidence="10">
    <location>
        <begin position="278"/>
        <end position="288"/>
    </location>
</feature>
<dbReference type="Gene3D" id="1.20.120.1750">
    <property type="match status" value="1"/>
</dbReference>
<dbReference type="PROSITE" id="PS00518">
    <property type="entry name" value="ZF_RING_1"/>
    <property type="match status" value="1"/>
</dbReference>
<dbReference type="InterPro" id="IPR007751">
    <property type="entry name" value="DUF676_lipase-like"/>
</dbReference>
<dbReference type="SMART" id="SM00647">
    <property type="entry name" value="IBR"/>
    <property type="match status" value="2"/>
</dbReference>
<feature type="compositionally biased region" description="Basic and acidic residues" evidence="10">
    <location>
        <begin position="110"/>
        <end position="122"/>
    </location>
</feature>
<dbReference type="InterPro" id="IPR044294">
    <property type="entry name" value="Lipase-like"/>
</dbReference>
<evidence type="ECO:0000256" key="1">
    <source>
        <dbReference type="ARBA" id="ARBA00007920"/>
    </source>
</evidence>
<feature type="compositionally biased region" description="Basic residues" evidence="10">
    <location>
        <begin position="1527"/>
        <end position="1541"/>
    </location>
</feature>
<feature type="compositionally biased region" description="Polar residues" evidence="10">
    <location>
        <begin position="1542"/>
        <end position="1551"/>
    </location>
</feature>
<dbReference type="EMBL" id="JAACLJ010000002">
    <property type="protein sequence ID" value="KAF4592433.1"/>
    <property type="molecule type" value="Genomic_DNA"/>
</dbReference>
<feature type="compositionally biased region" description="Acidic residues" evidence="10">
    <location>
        <begin position="1049"/>
        <end position="1067"/>
    </location>
</feature>
<feature type="domain" description="RING-type" evidence="12">
    <location>
        <begin position="304"/>
        <end position="503"/>
    </location>
</feature>
<evidence type="ECO:0000256" key="6">
    <source>
        <dbReference type="ARBA" id="ARBA00022786"/>
    </source>
</evidence>
<dbReference type="SUPFAM" id="SSF53474">
    <property type="entry name" value="alpha/beta-Hydrolases"/>
    <property type="match status" value="1"/>
</dbReference>
<dbReference type="InterPro" id="IPR044066">
    <property type="entry name" value="TRIAD_supradom"/>
</dbReference>
<evidence type="ECO:0000256" key="9">
    <source>
        <dbReference type="PROSITE-ProRule" id="PRU00175"/>
    </source>
</evidence>
<keyword evidence="4" id="KW-0677">Repeat</keyword>
<feature type="compositionally biased region" description="Basic and acidic residues" evidence="10">
    <location>
        <begin position="248"/>
        <end position="261"/>
    </location>
</feature>
<keyword evidence="2" id="KW-0808">Transferase</keyword>
<keyword evidence="5 9" id="KW-0863">Zinc-finger</keyword>
<dbReference type="Gene3D" id="3.40.50.1820">
    <property type="entry name" value="alpha/beta hydrolase"/>
    <property type="match status" value="1"/>
</dbReference>
<accession>A0A8H4QAY7</accession>
<keyword evidence="8" id="KW-0442">Lipid degradation</keyword>
<keyword evidence="7" id="KW-0862">Zinc</keyword>
<feature type="region of interest" description="Disordered" evidence="10">
    <location>
        <begin position="973"/>
        <end position="998"/>
    </location>
</feature>